<sequence length="62" mass="7419">MIFVSGLHHQPFSLILFNIWNFSWSVVFHLFVVIQQQHNLTYLDSASVLQRKKIICRFLNKD</sequence>
<dbReference type="EMBL" id="GGEC01031196">
    <property type="protein sequence ID" value="MBX11680.1"/>
    <property type="molecule type" value="Transcribed_RNA"/>
</dbReference>
<keyword evidence="1" id="KW-0472">Membrane</keyword>
<name>A0A2P2L121_RHIMU</name>
<protein>
    <submittedName>
        <fullName evidence="2">Uncharacterized protein</fullName>
    </submittedName>
</protein>
<organism evidence="2">
    <name type="scientific">Rhizophora mucronata</name>
    <name type="common">Asiatic mangrove</name>
    <dbReference type="NCBI Taxonomy" id="61149"/>
    <lineage>
        <taxon>Eukaryota</taxon>
        <taxon>Viridiplantae</taxon>
        <taxon>Streptophyta</taxon>
        <taxon>Embryophyta</taxon>
        <taxon>Tracheophyta</taxon>
        <taxon>Spermatophyta</taxon>
        <taxon>Magnoliopsida</taxon>
        <taxon>eudicotyledons</taxon>
        <taxon>Gunneridae</taxon>
        <taxon>Pentapetalae</taxon>
        <taxon>rosids</taxon>
        <taxon>fabids</taxon>
        <taxon>Malpighiales</taxon>
        <taxon>Rhizophoraceae</taxon>
        <taxon>Rhizophora</taxon>
    </lineage>
</organism>
<accession>A0A2P2L121</accession>
<proteinExistence type="predicted"/>
<evidence type="ECO:0000256" key="1">
    <source>
        <dbReference type="SAM" id="Phobius"/>
    </source>
</evidence>
<keyword evidence="1" id="KW-0812">Transmembrane</keyword>
<feature type="transmembrane region" description="Helical" evidence="1">
    <location>
        <begin position="12"/>
        <end position="34"/>
    </location>
</feature>
<dbReference type="AlphaFoldDB" id="A0A2P2L121"/>
<evidence type="ECO:0000313" key="2">
    <source>
        <dbReference type="EMBL" id="MBX11680.1"/>
    </source>
</evidence>
<keyword evidence="1" id="KW-1133">Transmembrane helix</keyword>
<reference evidence="2" key="1">
    <citation type="submission" date="2018-02" db="EMBL/GenBank/DDBJ databases">
        <title>Rhizophora mucronata_Transcriptome.</title>
        <authorList>
            <person name="Meera S.P."/>
            <person name="Sreeshan A."/>
            <person name="Augustine A."/>
        </authorList>
    </citation>
    <scope>NUCLEOTIDE SEQUENCE</scope>
    <source>
        <tissue evidence="2">Leaf</tissue>
    </source>
</reference>